<dbReference type="InterPro" id="IPR029058">
    <property type="entry name" value="AB_hydrolase_fold"/>
</dbReference>
<evidence type="ECO:0000256" key="1">
    <source>
        <dbReference type="ARBA" id="ARBA00022801"/>
    </source>
</evidence>
<dbReference type="InterPro" id="IPR013094">
    <property type="entry name" value="AB_hydrolase_3"/>
</dbReference>
<feature type="compositionally biased region" description="Polar residues" evidence="2">
    <location>
        <begin position="308"/>
        <end position="317"/>
    </location>
</feature>
<protein>
    <submittedName>
        <fullName evidence="4">Alpha/beta hydrolase</fullName>
    </submittedName>
</protein>
<dbReference type="Pfam" id="PF07859">
    <property type="entry name" value="Abhydrolase_3"/>
    <property type="match status" value="1"/>
</dbReference>
<evidence type="ECO:0000256" key="2">
    <source>
        <dbReference type="SAM" id="MobiDB-lite"/>
    </source>
</evidence>
<organism evidence="4 5">
    <name type="scientific">Polyangium jinanense</name>
    <dbReference type="NCBI Taxonomy" id="2829994"/>
    <lineage>
        <taxon>Bacteria</taxon>
        <taxon>Pseudomonadati</taxon>
        <taxon>Myxococcota</taxon>
        <taxon>Polyangia</taxon>
        <taxon>Polyangiales</taxon>
        <taxon>Polyangiaceae</taxon>
        <taxon>Polyangium</taxon>
    </lineage>
</organism>
<sequence>MQKDEMAKAGVIAGAGLATATIAGAAATRRGFNLRGWALYTLTKLLAPNLSDPEVLRKTIEKDRAEGPKRPPKRLLTKIDFREEVRDGMLVFHASRKGAPSTPLRLMYLHGGAFVLDLQEIQWNLVIGLLDRVDAEVVAPIYPLGPEASWRETTAAVKKHDLDMVAEHGAGNIVVFGDSAGGGLALLLAQALRDEGLPQPEALVLFSPCLDISGSGEDQPALERRDPALSLKLIHQIAPMWAKDVPVAGQALDEAADFILRRTSRIPRQALSIGLIARGRAGALPRAPRGLFAPRPEPGQALDRSWKNCASRSSSNRPLARPGRCVARWRRARCLLNRRRRGFDRQGRRWS</sequence>
<dbReference type="Gene3D" id="3.40.50.1820">
    <property type="entry name" value="alpha/beta hydrolase"/>
    <property type="match status" value="1"/>
</dbReference>
<dbReference type="PANTHER" id="PTHR48081">
    <property type="entry name" value="AB HYDROLASE SUPERFAMILY PROTEIN C4A8.06C"/>
    <property type="match status" value="1"/>
</dbReference>
<dbReference type="GO" id="GO:0016787">
    <property type="term" value="F:hydrolase activity"/>
    <property type="evidence" value="ECO:0007669"/>
    <property type="project" value="UniProtKB-KW"/>
</dbReference>
<dbReference type="Proteomes" id="UP001151081">
    <property type="component" value="Unassembled WGS sequence"/>
</dbReference>
<accession>A0A9X3XD55</accession>
<dbReference type="PANTHER" id="PTHR48081:SF8">
    <property type="entry name" value="ALPHA_BETA HYDROLASE FOLD-3 DOMAIN-CONTAINING PROTEIN-RELATED"/>
    <property type="match status" value="1"/>
</dbReference>
<gene>
    <name evidence="4" type="ORF">KEG57_47615</name>
</gene>
<dbReference type="RefSeq" id="WP_272427745.1">
    <property type="nucleotide sequence ID" value="NZ_JAGTJJ010000068.1"/>
</dbReference>
<dbReference type="SUPFAM" id="SSF53474">
    <property type="entry name" value="alpha/beta-Hydrolases"/>
    <property type="match status" value="1"/>
</dbReference>
<keyword evidence="5" id="KW-1185">Reference proteome</keyword>
<comment type="caution">
    <text evidence="4">The sequence shown here is derived from an EMBL/GenBank/DDBJ whole genome shotgun (WGS) entry which is preliminary data.</text>
</comment>
<evidence type="ECO:0000313" key="4">
    <source>
        <dbReference type="EMBL" id="MDC3988229.1"/>
    </source>
</evidence>
<dbReference type="InterPro" id="IPR050300">
    <property type="entry name" value="GDXG_lipolytic_enzyme"/>
</dbReference>
<keyword evidence="1 4" id="KW-0378">Hydrolase</keyword>
<name>A0A9X3XD55_9BACT</name>
<reference evidence="4 5" key="1">
    <citation type="submission" date="2021-04" db="EMBL/GenBank/DDBJ databases">
        <title>Genome analysis of Polyangium sp.</title>
        <authorList>
            <person name="Li Y."/>
            <person name="Wang J."/>
        </authorList>
    </citation>
    <scope>NUCLEOTIDE SEQUENCE [LARGE SCALE GENOMIC DNA]</scope>
    <source>
        <strain evidence="4 5">SDU14</strain>
    </source>
</reference>
<feature type="region of interest" description="Disordered" evidence="2">
    <location>
        <begin position="287"/>
        <end position="320"/>
    </location>
</feature>
<dbReference type="AlphaFoldDB" id="A0A9X3XD55"/>
<proteinExistence type="predicted"/>
<dbReference type="EMBL" id="JAGTJJ010000068">
    <property type="protein sequence ID" value="MDC3988229.1"/>
    <property type="molecule type" value="Genomic_DNA"/>
</dbReference>
<feature type="domain" description="Alpha/beta hydrolase fold-3" evidence="3">
    <location>
        <begin position="106"/>
        <end position="243"/>
    </location>
</feature>
<evidence type="ECO:0000313" key="5">
    <source>
        <dbReference type="Proteomes" id="UP001151081"/>
    </source>
</evidence>
<evidence type="ECO:0000259" key="3">
    <source>
        <dbReference type="Pfam" id="PF07859"/>
    </source>
</evidence>